<evidence type="ECO:0008006" key="3">
    <source>
        <dbReference type="Google" id="ProtNLM"/>
    </source>
</evidence>
<dbReference type="PANTHER" id="PTHR36966">
    <property type="entry name" value="REP-ASSOCIATED TYROSINE TRANSPOSASE"/>
    <property type="match status" value="1"/>
</dbReference>
<accession>A0A7Z7IW24</accession>
<evidence type="ECO:0000313" key="2">
    <source>
        <dbReference type="Proteomes" id="UP000234345"/>
    </source>
</evidence>
<dbReference type="PANTHER" id="PTHR36966:SF1">
    <property type="entry name" value="REP-ASSOCIATED TYROSINE TRANSPOSASE"/>
    <property type="match status" value="1"/>
</dbReference>
<gene>
    <name evidence="1" type="ORF">XFF6991_150405</name>
</gene>
<dbReference type="InterPro" id="IPR036515">
    <property type="entry name" value="Transposase_17_sf"/>
</dbReference>
<dbReference type="InterPro" id="IPR052715">
    <property type="entry name" value="RAYT_transposase"/>
</dbReference>
<dbReference type="AlphaFoldDB" id="A0A7Z7IW24"/>
<comment type="caution">
    <text evidence="1">The sequence shown here is derived from an EMBL/GenBank/DDBJ whole genome shotgun (WGS) entry which is preliminary data.</text>
</comment>
<proteinExistence type="predicted"/>
<protein>
    <recommendedName>
        <fullName evidence="3">Transposase</fullName>
    </recommendedName>
</protein>
<organism evidence="1 2">
    <name type="scientific">Xanthomonas campestris pv. phaseoli</name>
    <dbReference type="NCBI Taxonomy" id="317013"/>
    <lineage>
        <taxon>Bacteria</taxon>
        <taxon>Pseudomonadati</taxon>
        <taxon>Pseudomonadota</taxon>
        <taxon>Gammaproteobacteria</taxon>
        <taxon>Lysobacterales</taxon>
        <taxon>Lysobacteraceae</taxon>
        <taxon>Xanthomonas</taxon>
    </lineage>
</organism>
<dbReference type="GO" id="GO:0006313">
    <property type="term" value="P:DNA transposition"/>
    <property type="evidence" value="ECO:0007669"/>
    <property type="project" value="InterPro"/>
</dbReference>
<dbReference type="EMBL" id="OCZC01000043">
    <property type="protein sequence ID" value="SOO22641.1"/>
    <property type="molecule type" value="Genomic_DNA"/>
</dbReference>
<name>A0A7Z7IW24_XANCH</name>
<dbReference type="GO" id="GO:0043565">
    <property type="term" value="F:sequence-specific DNA binding"/>
    <property type="evidence" value="ECO:0007669"/>
    <property type="project" value="TreeGrafter"/>
</dbReference>
<sequence length="205" mass="23059">MMGCLPILPLLRRWQPVNMSSALRHRPPSTPTLEAAYWHLRLPTHQHVPLFADWRCARAAAASLALPRHWQGAQLLCWVLLPDMWCGLLQAPSRSALLQLAATARLMTADAVNRARGRGGTVWQPQMQVWALPLLSDHRQFARMLVALPLRAGLAEQVGGYPYWDAVWLLPDGHDAASITTQRGRTERLEQVEHTGDRVHRRDAG</sequence>
<reference evidence="1 2" key="1">
    <citation type="submission" date="2017-10" db="EMBL/GenBank/DDBJ databases">
        <authorList>
            <person name="Regsiter A."/>
            <person name="William W."/>
        </authorList>
    </citation>
    <scope>NUCLEOTIDE SEQUENCE [LARGE SCALE GENOMIC DNA]</scope>
    <source>
        <strain evidence="1 2">CFBP6991</strain>
    </source>
</reference>
<dbReference type="GO" id="GO:0004803">
    <property type="term" value="F:transposase activity"/>
    <property type="evidence" value="ECO:0007669"/>
    <property type="project" value="InterPro"/>
</dbReference>
<dbReference type="Gene3D" id="3.30.70.1290">
    <property type="entry name" value="Transposase IS200-like"/>
    <property type="match status" value="1"/>
</dbReference>
<evidence type="ECO:0000313" key="1">
    <source>
        <dbReference type="EMBL" id="SOO22641.1"/>
    </source>
</evidence>
<dbReference type="Proteomes" id="UP000234345">
    <property type="component" value="Unassembled WGS sequence"/>
</dbReference>